<gene>
    <name evidence="7" type="primary">WBGene00101829</name>
</gene>
<organism evidence="7 8">
    <name type="scientific">Pristionchus pacificus</name>
    <name type="common">Parasitic nematode worm</name>
    <dbReference type="NCBI Taxonomy" id="54126"/>
    <lineage>
        <taxon>Eukaryota</taxon>
        <taxon>Metazoa</taxon>
        <taxon>Ecdysozoa</taxon>
        <taxon>Nematoda</taxon>
        <taxon>Chromadorea</taxon>
        <taxon>Rhabditida</taxon>
        <taxon>Rhabditina</taxon>
        <taxon>Diplogasteromorpha</taxon>
        <taxon>Diplogasteroidea</taxon>
        <taxon>Neodiplogasteridae</taxon>
        <taxon>Pristionchus</taxon>
    </lineage>
</organism>
<dbReference type="SUPFAM" id="SSF53756">
    <property type="entry name" value="UDP-Glycosyltransferase/glycogen phosphorylase"/>
    <property type="match status" value="1"/>
</dbReference>
<dbReference type="GO" id="GO:0015020">
    <property type="term" value="F:glucuronosyltransferase activity"/>
    <property type="evidence" value="ECO:0007669"/>
    <property type="project" value="UniProtKB-EC"/>
</dbReference>
<evidence type="ECO:0000256" key="1">
    <source>
        <dbReference type="ARBA" id="ARBA00009995"/>
    </source>
</evidence>
<evidence type="ECO:0000256" key="4">
    <source>
        <dbReference type="ARBA" id="ARBA00022679"/>
    </source>
</evidence>
<dbReference type="CDD" id="cd03784">
    <property type="entry name" value="GT1_Gtf-like"/>
    <property type="match status" value="1"/>
</dbReference>
<reference evidence="8" key="1">
    <citation type="journal article" date="2008" name="Nat. Genet.">
        <title>The Pristionchus pacificus genome provides a unique perspective on nematode lifestyle and parasitism.</title>
        <authorList>
            <person name="Dieterich C."/>
            <person name="Clifton S.W."/>
            <person name="Schuster L.N."/>
            <person name="Chinwalla A."/>
            <person name="Delehaunty K."/>
            <person name="Dinkelacker I."/>
            <person name="Fulton L."/>
            <person name="Fulton R."/>
            <person name="Godfrey J."/>
            <person name="Minx P."/>
            <person name="Mitreva M."/>
            <person name="Roeseler W."/>
            <person name="Tian H."/>
            <person name="Witte H."/>
            <person name="Yang S.P."/>
            <person name="Wilson R.K."/>
            <person name="Sommer R.J."/>
        </authorList>
    </citation>
    <scope>NUCLEOTIDE SEQUENCE [LARGE SCALE GENOMIC DNA]</scope>
    <source>
        <strain evidence="8">PS312</strain>
    </source>
</reference>
<dbReference type="EnsemblMetazoa" id="PPA12275.1">
    <property type="protein sequence ID" value="PPA12275.1"/>
    <property type="gene ID" value="WBGene00101829"/>
</dbReference>
<dbReference type="AlphaFoldDB" id="A0A2A6CNT7"/>
<keyword evidence="3" id="KW-0328">Glycosyltransferase</keyword>
<proteinExistence type="inferred from homology"/>
<comment type="catalytic activity">
    <reaction evidence="6">
        <text>glucuronate acceptor + UDP-alpha-D-glucuronate = acceptor beta-D-glucuronoside + UDP + H(+)</text>
        <dbReference type="Rhea" id="RHEA:21032"/>
        <dbReference type="ChEBI" id="CHEBI:15378"/>
        <dbReference type="ChEBI" id="CHEBI:58052"/>
        <dbReference type="ChEBI" id="CHEBI:58223"/>
        <dbReference type="ChEBI" id="CHEBI:132367"/>
        <dbReference type="ChEBI" id="CHEBI:132368"/>
        <dbReference type="EC" id="2.4.1.17"/>
    </reaction>
</comment>
<keyword evidence="5" id="KW-0732">Signal</keyword>
<accession>A0A2A6CNT7</accession>
<dbReference type="Proteomes" id="UP000005239">
    <property type="component" value="Unassembled WGS sequence"/>
</dbReference>
<evidence type="ECO:0000256" key="6">
    <source>
        <dbReference type="ARBA" id="ARBA00047475"/>
    </source>
</evidence>
<keyword evidence="4" id="KW-0808">Transferase</keyword>
<accession>A0A8R1U8M8</accession>
<sequence length="370" mass="41486">MSMLLQSLLLILLFDAAAPLKFLCYSPRLGYSHVNFLGKLSDSLIDAGHEVVIISSFFNSNVKGAGSTRARVIDIPETEITGAFEREMPVDGLDTWDSGETWQAMINWVEKYEHMVADCNALLHLAGIEKFAITESISYKDGLYGLHQVPTMSSYVPSIMGGSFGEDMTFCQRAYNLFNTLVYMQFNYWPMEQYRKMFESNYPGFPDIQNLMALNSLYFLNSDPLIDFPRPSAARVIDIGGIAVSNGFNKLDQKWSAILDLRPQTVYMSFGTFAQAHAMPEAYKETIRATARALPDVTFIWKYENPEHNVTQGIPNLLESTWVPQNDMLRDPRLSLFVTHCGAGSTTEANYAGTIIVLLESPAGHCSRDL</sequence>
<evidence type="ECO:0000313" key="8">
    <source>
        <dbReference type="Proteomes" id="UP000005239"/>
    </source>
</evidence>
<name>A0A2A6CNT7_PRIPA</name>
<dbReference type="GO" id="GO:0008194">
    <property type="term" value="F:UDP-glycosyltransferase activity"/>
    <property type="evidence" value="ECO:0000318"/>
    <property type="project" value="GO_Central"/>
</dbReference>
<evidence type="ECO:0000256" key="3">
    <source>
        <dbReference type="ARBA" id="ARBA00022676"/>
    </source>
</evidence>
<dbReference type="Gene3D" id="3.40.50.2000">
    <property type="entry name" value="Glycogen Phosphorylase B"/>
    <property type="match status" value="1"/>
</dbReference>
<dbReference type="OrthoDB" id="5835829at2759"/>
<comment type="similarity">
    <text evidence="1">Belongs to the UDP-glycosyltransferase family.</text>
</comment>
<dbReference type="Pfam" id="PF00201">
    <property type="entry name" value="UDPGT"/>
    <property type="match status" value="1"/>
</dbReference>
<evidence type="ECO:0000313" key="7">
    <source>
        <dbReference type="EnsemblMetazoa" id="PPA12275.1"/>
    </source>
</evidence>
<protein>
    <recommendedName>
        <fullName evidence="2">glucuronosyltransferase</fullName>
        <ecNumber evidence="2">2.4.1.17</ecNumber>
    </recommendedName>
</protein>
<reference evidence="7" key="2">
    <citation type="submission" date="2022-06" db="UniProtKB">
        <authorList>
            <consortium name="EnsemblMetazoa"/>
        </authorList>
    </citation>
    <scope>IDENTIFICATION</scope>
    <source>
        <strain evidence="7">PS312</strain>
    </source>
</reference>
<evidence type="ECO:0000256" key="2">
    <source>
        <dbReference type="ARBA" id="ARBA00012544"/>
    </source>
</evidence>
<evidence type="ECO:0000256" key="5">
    <source>
        <dbReference type="ARBA" id="ARBA00022729"/>
    </source>
</evidence>
<dbReference type="InterPro" id="IPR050271">
    <property type="entry name" value="UDP-glycosyltransferase"/>
</dbReference>
<dbReference type="EC" id="2.4.1.17" evidence="2"/>
<dbReference type="PANTHER" id="PTHR48043">
    <property type="entry name" value="EG:EG0003.4 PROTEIN-RELATED"/>
    <property type="match status" value="1"/>
</dbReference>
<keyword evidence="8" id="KW-1185">Reference proteome</keyword>
<dbReference type="InterPro" id="IPR002213">
    <property type="entry name" value="UDP_glucos_trans"/>
</dbReference>
<dbReference type="PANTHER" id="PTHR48043:SF23">
    <property type="entry name" value="UDP-GLUCURONOSYLTRANSFERASE"/>
    <property type="match status" value="1"/>
</dbReference>